<dbReference type="EMBL" id="JBHSNA010000016">
    <property type="protein sequence ID" value="MFC5567547.1"/>
    <property type="molecule type" value="Genomic_DNA"/>
</dbReference>
<protein>
    <recommendedName>
        <fullName evidence="3">Transposase</fullName>
    </recommendedName>
</protein>
<comment type="caution">
    <text evidence="1">The sequence shown here is derived from an EMBL/GenBank/DDBJ whole genome shotgun (WGS) entry which is preliminary data.</text>
</comment>
<gene>
    <name evidence="1" type="ORF">ACFPOC_14130</name>
</gene>
<dbReference type="Proteomes" id="UP001596056">
    <property type="component" value="Unassembled WGS sequence"/>
</dbReference>
<keyword evidence="2" id="KW-1185">Reference proteome</keyword>
<reference evidence="2" key="1">
    <citation type="journal article" date="2019" name="Int. J. Syst. Evol. Microbiol.">
        <title>The Global Catalogue of Microorganisms (GCM) 10K type strain sequencing project: providing services to taxonomists for standard genome sequencing and annotation.</title>
        <authorList>
            <consortium name="The Broad Institute Genomics Platform"/>
            <consortium name="The Broad Institute Genome Sequencing Center for Infectious Disease"/>
            <person name="Wu L."/>
            <person name="Ma J."/>
        </authorList>
    </citation>
    <scope>NUCLEOTIDE SEQUENCE [LARGE SCALE GENOMIC DNA]</scope>
    <source>
        <strain evidence="2">KACC 11588</strain>
    </source>
</reference>
<evidence type="ECO:0008006" key="3">
    <source>
        <dbReference type="Google" id="ProtNLM"/>
    </source>
</evidence>
<dbReference type="RefSeq" id="WP_209842380.1">
    <property type="nucleotide sequence ID" value="NZ_JAGGJP010000015.1"/>
</dbReference>
<accession>A0ABW0SEZ5</accession>
<proteinExistence type="predicted"/>
<evidence type="ECO:0000313" key="1">
    <source>
        <dbReference type="EMBL" id="MFC5567547.1"/>
    </source>
</evidence>
<evidence type="ECO:0000313" key="2">
    <source>
        <dbReference type="Proteomes" id="UP001596056"/>
    </source>
</evidence>
<name>A0ABW0SEZ5_9RHOB</name>
<organism evidence="1 2">
    <name type="scientific">Rubellimicrobium aerolatum</name>
    <dbReference type="NCBI Taxonomy" id="490979"/>
    <lineage>
        <taxon>Bacteria</taxon>
        <taxon>Pseudomonadati</taxon>
        <taxon>Pseudomonadota</taxon>
        <taxon>Alphaproteobacteria</taxon>
        <taxon>Rhodobacterales</taxon>
        <taxon>Roseobacteraceae</taxon>
        <taxon>Rubellimicrobium</taxon>
    </lineage>
</organism>
<sequence length="142" mass="15916">MPPRTVWGYEVPTSASGLNRWPKELKQEVVRRLVEGRRVADRAEELDTSQELTRKWWLALKPEVYSLPRVENPFAEVHVLDDEEPGPTDKVGTTGAVATAGTAEPIIVSSSRFTLNGLTFEAERDIALEDLTMLLQAMGRVR</sequence>